<evidence type="ECO:0000259" key="7">
    <source>
        <dbReference type="SMART" id="SM00043"/>
    </source>
</evidence>
<dbReference type="PROSITE" id="PS00287">
    <property type="entry name" value="CYSTATIN"/>
    <property type="match status" value="1"/>
</dbReference>
<dbReference type="InterPro" id="IPR000010">
    <property type="entry name" value="Cystatin_dom"/>
</dbReference>
<evidence type="ECO:0000256" key="5">
    <source>
        <dbReference type="ARBA" id="ARBA00022704"/>
    </source>
</evidence>
<gene>
    <name evidence="8" type="ORF">Z169_15801</name>
</gene>
<dbReference type="Gene3D" id="3.10.450.10">
    <property type="match status" value="1"/>
</dbReference>
<evidence type="ECO:0000256" key="3">
    <source>
        <dbReference type="ARBA" id="ARBA00022490"/>
    </source>
</evidence>
<name>A0A091J943_EGRGA</name>
<feature type="non-terminal residue" evidence="8">
    <location>
        <position position="1"/>
    </location>
</feature>
<proteinExistence type="inferred from homology"/>
<reference evidence="8 9" key="1">
    <citation type="submission" date="2014-04" db="EMBL/GenBank/DDBJ databases">
        <title>Genome evolution of avian class.</title>
        <authorList>
            <person name="Zhang G."/>
            <person name="Li C."/>
        </authorList>
    </citation>
    <scope>NUCLEOTIDE SEQUENCE [LARGE SCALE GENOMIC DNA]</scope>
    <source>
        <strain evidence="8">BGI_Z169</strain>
    </source>
</reference>
<dbReference type="PANTHER" id="PTHR11414:SF20">
    <property type="entry name" value="CYSTATIN-A"/>
    <property type="match status" value="1"/>
</dbReference>
<evidence type="ECO:0000256" key="2">
    <source>
        <dbReference type="ARBA" id="ARBA00009403"/>
    </source>
</evidence>
<keyword evidence="4" id="KW-0646">Protease inhibitor</keyword>
<keyword evidence="9" id="KW-1185">Reference proteome</keyword>
<dbReference type="InterPro" id="IPR046350">
    <property type="entry name" value="Cystatin_sf"/>
</dbReference>
<protein>
    <submittedName>
        <fullName evidence="8">Leukocyte cysteine proteinase inhibitor 1</fullName>
    </submittedName>
</protein>
<evidence type="ECO:0000313" key="8">
    <source>
        <dbReference type="EMBL" id="KFP16245.1"/>
    </source>
</evidence>
<feature type="non-terminal residue" evidence="8">
    <location>
        <position position="98"/>
    </location>
</feature>
<dbReference type="MEROPS" id="I25.003"/>
<dbReference type="AlphaFoldDB" id="A0A091J943"/>
<dbReference type="CDD" id="cd00042">
    <property type="entry name" value="CY"/>
    <property type="match status" value="1"/>
</dbReference>
<keyword evidence="3" id="KW-0963">Cytoplasm</keyword>
<dbReference type="SMART" id="SM00043">
    <property type="entry name" value="CY"/>
    <property type="match status" value="1"/>
</dbReference>
<dbReference type="EMBL" id="KK501571">
    <property type="protein sequence ID" value="KFP16245.1"/>
    <property type="molecule type" value="Genomic_DNA"/>
</dbReference>
<keyword evidence="5" id="KW-0789">Thiol protease inhibitor</keyword>
<sequence length="98" mass="11160">VITGGFSETRPATPEVQHIVDEVKQDFQERTNMTFSMFKAISYRSQVVSGTNYIIKVQASETEYFHLKVFQSLPQEDQGPKLVSFQTGKTKDDPLIPF</sequence>
<dbReference type="GO" id="GO:0004869">
    <property type="term" value="F:cysteine-type endopeptidase inhibitor activity"/>
    <property type="evidence" value="ECO:0007669"/>
    <property type="project" value="UniProtKB-KW"/>
</dbReference>
<comment type="similarity">
    <text evidence="2">Belongs to the cystatin family.</text>
</comment>
<dbReference type="FunFam" id="3.10.450.10:FF:000001">
    <property type="entry name" value="Cystatin-A"/>
    <property type="match status" value="1"/>
</dbReference>
<feature type="domain" description="Cystatin" evidence="7">
    <location>
        <begin position="1"/>
        <end position="98"/>
    </location>
</feature>
<dbReference type="Proteomes" id="UP000053119">
    <property type="component" value="Unassembled WGS sequence"/>
</dbReference>
<dbReference type="PANTHER" id="PTHR11414">
    <property type="entry name" value="CYSTATIN FAMILY MEMBER"/>
    <property type="match status" value="1"/>
</dbReference>
<accession>A0A091J943</accession>
<dbReference type="STRING" id="188379.A0A091J943"/>
<dbReference type="InterPro" id="IPR018073">
    <property type="entry name" value="Prot_inh_cystat_CS"/>
</dbReference>
<dbReference type="SUPFAM" id="SSF54403">
    <property type="entry name" value="Cystatin/monellin"/>
    <property type="match status" value="1"/>
</dbReference>
<dbReference type="GO" id="GO:0005829">
    <property type="term" value="C:cytosol"/>
    <property type="evidence" value="ECO:0007669"/>
    <property type="project" value="TreeGrafter"/>
</dbReference>
<dbReference type="InterPro" id="IPR001713">
    <property type="entry name" value="Prot_inh_stefin"/>
</dbReference>
<feature type="compositionally biased region" description="Basic and acidic residues" evidence="6">
    <location>
        <begin position="89"/>
        <end position="98"/>
    </location>
</feature>
<dbReference type="Pfam" id="PF00031">
    <property type="entry name" value="Cystatin"/>
    <property type="match status" value="1"/>
</dbReference>
<evidence type="ECO:0000256" key="6">
    <source>
        <dbReference type="SAM" id="MobiDB-lite"/>
    </source>
</evidence>
<feature type="region of interest" description="Disordered" evidence="6">
    <location>
        <begin position="79"/>
        <end position="98"/>
    </location>
</feature>
<dbReference type="PRINTS" id="PR00295">
    <property type="entry name" value="STEFINA"/>
</dbReference>
<evidence type="ECO:0000313" key="9">
    <source>
        <dbReference type="Proteomes" id="UP000053119"/>
    </source>
</evidence>
<comment type="subcellular location">
    <subcellularLocation>
        <location evidence="1">Cytoplasm</location>
    </subcellularLocation>
</comment>
<evidence type="ECO:0000256" key="4">
    <source>
        <dbReference type="ARBA" id="ARBA00022690"/>
    </source>
</evidence>
<organism evidence="8 9">
    <name type="scientific">Egretta garzetta</name>
    <name type="common">Little egret</name>
    <dbReference type="NCBI Taxonomy" id="188379"/>
    <lineage>
        <taxon>Eukaryota</taxon>
        <taxon>Metazoa</taxon>
        <taxon>Chordata</taxon>
        <taxon>Craniata</taxon>
        <taxon>Vertebrata</taxon>
        <taxon>Euteleostomi</taxon>
        <taxon>Archelosauria</taxon>
        <taxon>Archosauria</taxon>
        <taxon>Dinosauria</taxon>
        <taxon>Saurischia</taxon>
        <taxon>Theropoda</taxon>
        <taxon>Coelurosauria</taxon>
        <taxon>Aves</taxon>
        <taxon>Neognathae</taxon>
        <taxon>Neoaves</taxon>
        <taxon>Aequornithes</taxon>
        <taxon>Pelecaniformes</taxon>
        <taxon>Ardeidae</taxon>
        <taxon>Egretta</taxon>
    </lineage>
</organism>
<evidence type="ECO:0000256" key="1">
    <source>
        <dbReference type="ARBA" id="ARBA00004496"/>
    </source>
</evidence>